<dbReference type="SUPFAM" id="SSF46785">
    <property type="entry name" value="Winged helix' DNA-binding domain"/>
    <property type="match status" value="1"/>
</dbReference>
<keyword evidence="4" id="KW-0804">Transcription</keyword>
<dbReference type="InterPro" id="IPR005119">
    <property type="entry name" value="LysR_subst-bd"/>
</dbReference>
<dbReference type="RefSeq" id="WP_284098722.1">
    <property type="nucleotide sequence ID" value="NZ_JARRAF010000001.1"/>
</dbReference>
<accession>A0ABT7DQR9</accession>
<organism evidence="6 7">
    <name type="scientific">Parachitinimonas caeni</name>
    <dbReference type="NCBI Taxonomy" id="3031301"/>
    <lineage>
        <taxon>Bacteria</taxon>
        <taxon>Pseudomonadati</taxon>
        <taxon>Pseudomonadota</taxon>
        <taxon>Betaproteobacteria</taxon>
        <taxon>Neisseriales</taxon>
        <taxon>Chitinibacteraceae</taxon>
        <taxon>Parachitinimonas</taxon>
    </lineage>
</organism>
<evidence type="ECO:0000256" key="1">
    <source>
        <dbReference type="ARBA" id="ARBA00009437"/>
    </source>
</evidence>
<dbReference type="Pfam" id="PF03466">
    <property type="entry name" value="LysR_substrate"/>
    <property type="match status" value="1"/>
</dbReference>
<keyword evidence="3" id="KW-0238">DNA-binding</keyword>
<comment type="caution">
    <text evidence="6">The sequence shown here is derived from an EMBL/GenBank/DDBJ whole genome shotgun (WGS) entry which is preliminary data.</text>
</comment>
<dbReference type="InterPro" id="IPR036390">
    <property type="entry name" value="WH_DNA-bd_sf"/>
</dbReference>
<reference evidence="6" key="1">
    <citation type="submission" date="2023-03" db="EMBL/GenBank/DDBJ databases">
        <title>Chitinimonas shenzhenensis gen. nov., sp. nov., a novel member of family Burkholderiaceae isolated from activated sludge collected in Shen Zhen, China.</title>
        <authorList>
            <person name="Wang X."/>
        </authorList>
    </citation>
    <scope>NUCLEOTIDE SEQUENCE</scope>
    <source>
        <strain evidence="6">DQS-5</strain>
    </source>
</reference>
<gene>
    <name evidence="6" type="ORF">PZA18_00050</name>
</gene>
<dbReference type="PANTHER" id="PTHR30537">
    <property type="entry name" value="HTH-TYPE TRANSCRIPTIONAL REGULATOR"/>
    <property type="match status" value="1"/>
</dbReference>
<dbReference type="Proteomes" id="UP001172778">
    <property type="component" value="Unassembled WGS sequence"/>
</dbReference>
<proteinExistence type="inferred from homology"/>
<keyword evidence="2" id="KW-0805">Transcription regulation</keyword>
<feature type="domain" description="HTH lysR-type" evidence="5">
    <location>
        <begin position="6"/>
        <end position="63"/>
    </location>
</feature>
<evidence type="ECO:0000256" key="2">
    <source>
        <dbReference type="ARBA" id="ARBA00023015"/>
    </source>
</evidence>
<comment type="similarity">
    <text evidence="1">Belongs to the LysR transcriptional regulatory family.</text>
</comment>
<dbReference type="PANTHER" id="PTHR30537:SF5">
    <property type="entry name" value="HTH-TYPE TRANSCRIPTIONAL ACTIVATOR TTDR-RELATED"/>
    <property type="match status" value="1"/>
</dbReference>
<dbReference type="CDD" id="cd08422">
    <property type="entry name" value="PBP2_CrgA_like"/>
    <property type="match status" value="1"/>
</dbReference>
<name>A0ABT7DQR9_9NEIS</name>
<evidence type="ECO:0000256" key="4">
    <source>
        <dbReference type="ARBA" id="ARBA00023163"/>
    </source>
</evidence>
<dbReference type="InterPro" id="IPR036388">
    <property type="entry name" value="WH-like_DNA-bd_sf"/>
</dbReference>
<dbReference type="Pfam" id="PF00126">
    <property type="entry name" value="HTH_1"/>
    <property type="match status" value="1"/>
</dbReference>
<dbReference type="Gene3D" id="1.10.10.10">
    <property type="entry name" value="Winged helix-like DNA-binding domain superfamily/Winged helix DNA-binding domain"/>
    <property type="match status" value="1"/>
</dbReference>
<dbReference type="InterPro" id="IPR058163">
    <property type="entry name" value="LysR-type_TF_proteobact-type"/>
</dbReference>
<keyword evidence="7" id="KW-1185">Reference proteome</keyword>
<dbReference type="SUPFAM" id="SSF53850">
    <property type="entry name" value="Periplasmic binding protein-like II"/>
    <property type="match status" value="1"/>
</dbReference>
<sequence length="301" mass="32541">MSSPLLKLDQMAIFATVVECGSFTAAATQLGLPKSTVSQRLAELEQSIDLRLLQRSTRKLSLTEAGQVYLTHCQAMLEAARTADAAISQLRDAPAGALRITSPEASGLTLIPPMLAAFRKEFPQISVHSIVTDTHLDLIGDRIDLAFRTGRLHDSSFVSRKIGQVRRVLVAAPAYLAERGQPEEPADLAQHQCLLHSSLSQWMLTSEAGSTLFTPPASNLSSNSLCHLRQAAVAGAGIAMLPAFLCRQELTSGQLQVVLRHRPPVPTDYYAIYPSRSQLSAALTALLQFIEDYGLAGRLAD</sequence>
<dbReference type="PROSITE" id="PS50931">
    <property type="entry name" value="HTH_LYSR"/>
    <property type="match status" value="1"/>
</dbReference>
<protein>
    <submittedName>
        <fullName evidence="6">LysR substrate-binding domain-containing protein</fullName>
    </submittedName>
</protein>
<dbReference type="InterPro" id="IPR000847">
    <property type="entry name" value="LysR_HTH_N"/>
</dbReference>
<evidence type="ECO:0000259" key="5">
    <source>
        <dbReference type="PROSITE" id="PS50931"/>
    </source>
</evidence>
<evidence type="ECO:0000256" key="3">
    <source>
        <dbReference type="ARBA" id="ARBA00023125"/>
    </source>
</evidence>
<dbReference type="EMBL" id="JARRAF010000001">
    <property type="protein sequence ID" value="MDK2122434.1"/>
    <property type="molecule type" value="Genomic_DNA"/>
</dbReference>
<dbReference type="Gene3D" id="3.40.190.290">
    <property type="match status" value="1"/>
</dbReference>
<evidence type="ECO:0000313" key="7">
    <source>
        <dbReference type="Proteomes" id="UP001172778"/>
    </source>
</evidence>
<evidence type="ECO:0000313" key="6">
    <source>
        <dbReference type="EMBL" id="MDK2122434.1"/>
    </source>
</evidence>